<dbReference type="EMBL" id="JBBKAR010000056">
    <property type="protein sequence ID" value="MEJ8306669.1"/>
    <property type="molecule type" value="Genomic_DNA"/>
</dbReference>
<keyword evidence="2" id="KW-1185">Reference proteome</keyword>
<proteinExistence type="predicted"/>
<reference evidence="1" key="1">
    <citation type="submission" date="2024-03" db="EMBL/GenBank/DDBJ databases">
        <title>Whole genome sequecning of epiphytes from Marcgravia umbellata leaves.</title>
        <authorList>
            <person name="Kumar G."/>
            <person name="Savka M.A."/>
        </authorList>
    </citation>
    <scope>NUCLEOTIDE SEQUENCE</scope>
    <source>
        <strain evidence="1">RIT_BL5</strain>
    </source>
</reference>
<gene>
    <name evidence="1" type="ORF">WKI47_22390</name>
</gene>
<protein>
    <submittedName>
        <fullName evidence="1">Gp138 family membrane-puncturing spike protein</fullName>
    </submittedName>
</protein>
<comment type="caution">
    <text evidence="1">The sequence shown here is derived from an EMBL/GenBank/DDBJ whole genome shotgun (WGS) entry which is preliminary data.</text>
</comment>
<organism evidence="1 2">
    <name type="scientific">Saccharibacillus sacchari</name>
    <dbReference type="NCBI Taxonomy" id="456493"/>
    <lineage>
        <taxon>Bacteria</taxon>
        <taxon>Bacillati</taxon>
        <taxon>Bacillota</taxon>
        <taxon>Bacilli</taxon>
        <taxon>Bacillales</taxon>
        <taxon>Paenibacillaceae</taxon>
        <taxon>Saccharibacillus</taxon>
    </lineage>
</organism>
<dbReference type="Proteomes" id="UP001380953">
    <property type="component" value="Unassembled WGS sequence"/>
</dbReference>
<accession>A0ACC6PJK5</accession>
<name>A0ACC6PJK5_9BACL</name>
<sequence length="131" mass="13696">MKKADPGGALALLMQGHGNKGAGQINVALICRVLAFDEAKMRASVQPLIQANENQPAPLTSVPVLGNRYKVDGGAEQTFVPVFEPGDVVLVVCADREIKNGLAGQVAKPDTARQHSLNDAVIVGIFPGSLI</sequence>
<evidence type="ECO:0000313" key="2">
    <source>
        <dbReference type="Proteomes" id="UP001380953"/>
    </source>
</evidence>
<evidence type="ECO:0000313" key="1">
    <source>
        <dbReference type="EMBL" id="MEJ8306669.1"/>
    </source>
</evidence>